<proteinExistence type="predicted"/>
<dbReference type="Proteomes" id="UP000587586">
    <property type="component" value="Unassembled WGS sequence"/>
</dbReference>
<comment type="caution">
    <text evidence="1">The sequence shown here is derived from an EMBL/GenBank/DDBJ whole genome shotgun (WGS) entry which is preliminary data.</text>
</comment>
<gene>
    <name evidence="1" type="ORF">GMLC_09330</name>
</gene>
<organism evidence="1 2">
    <name type="scientific">Geomonas limicola</name>
    <dbReference type="NCBI Taxonomy" id="2740186"/>
    <lineage>
        <taxon>Bacteria</taxon>
        <taxon>Pseudomonadati</taxon>
        <taxon>Thermodesulfobacteriota</taxon>
        <taxon>Desulfuromonadia</taxon>
        <taxon>Geobacterales</taxon>
        <taxon>Geobacteraceae</taxon>
        <taxon>Geomonas</taxon>
    </lineage>
</organism>
<reference evidence="2" key="1">
    <citation type="submission" date="2020-06" db="EMBL/GenBank/DDBJ databases">
        <title>Draft genomic sequecing of Geomonas sp. Red745.</title>
        <authorList>
            <person name="Itoh H."/>
            <person name="Xu Z.X."/>
            <person name="Ushijima N."/>
            <person name="Masuda Y."/>
            <person name="Shiratori Y."/>
            <person name="Senoo K."/>
        </authorList>
    </citation>
    <scope>NUCLEOTIDE SEQUENCE [LARGE SCALE GENOMIC DNA]</scope>
    <source>
        <strain evidence="2">Red745</strain>
    </source>
</reference>
<keyword evidence="2" id="KW-1185">Reference proteome</keyword>
<protein>
    <submittedName>
        <fullName evidence="1">Uncharacterized protein</fullName>
    </submittedName>
</protein>
<name>A0A6V8N601_9BACT</name>
<evidence type="ECO:0000313" key="2">
    <source>
        <dbReference type="Proteomes" id="UP000587586"/>
    </source>
</evidence>
<dbReference type="AlphaFoldDB" id="A0A6V8N601"/>
<sequence>MPTGRPRQSFTQRSIAAQWHELHHHYPRSASLLTVAIVLALLADLCIIFQQYRLSHQEAQLTVAAARAEEQRSALDGQRDTDLAQARALLPRRDAIVAKELHLSVDRRQGVMYLMRDRAILREMPVYLGPELAARPDDPAPALKTRRVQRLIDTSGPVGVDSAPPATGAPDATGVEPLAFQLSGGVLLYSLPDTGFSQDTLPPRGVRLDPGDLASMKEALHPGLRVYFY</sequence>
<dbReference type="EMBL" id="BLXZ01000002">
    <property type="protein sequence ID" value="GFO67354.1"/>
    <property type="molecule type" value="Genomic_DNA"/>
</dbReference>
<evidence type="ECO:0000313" key="1">
    <source>
        <dbReference type="EMBL" id="GFO67354.1"/>
    </source>
</evidence>
<dbReference type="RefSeq" id="WP_183359910.1">
    <property type="nucleotide sequence ID" value="NZ_BLXZ01000002.1"/>
</dbReference>
<accession>A0A6V8N601</accession>